<dbReference type="PANTHER" id="PTHR33744">
    <property type="entry name" value="CARBOHYDRATE DIACID REGULATOR"/>
    <property type="match status" value="1"/>
</dbReference>
<name>A0A235CFR9_9GAMM</name>
<dbReference type="RefSeq" id="WP_094279436.1">
    <property type="nucleotide sequence ID" value="NZ_JBLWZI010000014.1"/>
</dbReference>
<proteinExistence type="predicted"/>
<feature type="domain" description="PucR C-terminal helix-turn-helix" evidence="2">
    <location>
        <begin position="425"/>
        <end position="483"/>
    </location>
</feature>
<evidence type="ECO:0000313" key="5">
    <source>
        <dbReference type="Proteomes" id="UP000243640"/>
    </source>
</evidence>
<feature type="domain" description="Purine catabolism PurC-like" evidence="1">
    <location>
        <begin position="7"/>
        <end position="122"/>
    </location>
</feature>
<dbReference type="EMBL" id="NQJF01000014">
    <property type="protein sequence ID" value="OYD22675.1"/>
    <property type="molecule type" value="Genomic_DNA"/>
</dbReference>
<evidence type="ECO:0000313" key="4">
    <source>
        <dbReference type="EMBL" id="TDW57563.1"/>
    </source>
</evidence>
<dbReference type="OrthoDB" id="9792148at2"/>
<dbReference type="PANTHER" id="PTHR33744:SF1">
    <property type="entry name" value="DNA-BINDING TRANSCRIPTIONAL ACTIVATOR ADER"/>
    <property type="match status" value="1"/>
</dbReference>
<dbReference type="InterPro" id="IPR051448">
    <property type="entry name" value="CdaR-like_regulators"/>
</dbReference>
<keyword evidence="6" id="KW-1185">Reference proteome</keyword>
<dbReference type="AlphaFoldDB" id="A0A235CFR9"/>
<dbReference type="Proteomes" id="UP000243640">
    <property type="component" value="Unassembled WGS sequence"/>
</dbReference>
<dbReference type="EMBL" id="SODO01000011">
    <property type="protein sequence ID" value="TDW57563.1"/>
    <property type="molecule type" value="Genomic_DNA"/>
</dbReference>
<comment type="caution">
    <text evidence="3">The sequence shown here is derived from an EMBL/GenBank/DDBJ whole genome shotgun (WGS) entry which is preliminary data.</text>
</comment>
<protein>
    <submittedName>
        <fullName evidence="3">PucR family transcriptional regulator</fullName>
    </submittedName>
    <submittedName>
        <fullName evidence="4">Purine catabolism regulator</fullName>
    </submittedName>
</protein>
<sequence length="496" mass="56433">MQFTINDIIKTAELRTRLLSGSGLERPVRWAHVCELDDPTEWLGEGDLLMTTGLAIPSTPEAQRCYLERLVSAELAGLMIGEHMQAPDNLQALCETADTLNFPILLTHYGVPFAAVTHAIVEANRQQDFERRNLITQIYENARLGLQGLGLSRLISRLEKDTRATLSLLESNSLEPWLPSLKRLEVDQLILLQHKRSKTPRQQWIIQRYRLNESRQLMLMEIPSQRNCLLVANSDGLLDYSLLHHVVAVLGIELERLQVEHERQLRLGSELLDDLLQHRLSPRLLEQRLAQFDITLEQAQLAVTSLANDPDFSDILLRRGIMPLCRVQGEELIFLVEQSQAIELQHQLGGPMGLSNILEHPERATEALREARLAHSCATPEAPFQQYAHSDLTPWQPRNLDEARQVFQQVLGRLAEHDVQQGSQLLMSLRTFLEHNRSWLGAAQQLHIHKQTLVYRIRRIEAITGRSLSNTEDVAILWFALRAGSLASINLNAPRL</sequence>
<accession>A0A235CFR9</accession>
<reference evidence="4 6" key="2">
    <citation type="submission" date="2019-03" db="EMBL/GenBank/DDBJ databases">
        <title>Genomic Encyclopedia of Archaeal and Bacterial Type Strains, Phase II (KMG-II): from individual species to whole genera.</title>
        <authorList>
            <person name="Goeker M."/>
        </authorList>
    </citation>
    <scope>NUCLEOTIDE SEQUENCE [LARGE SCALE GENOMIC DNA]</scope>
    <source>
        <strain evidence="4 6">DSM 15594</strain>
    </source>
</reference>
<evidence type="ECO:0000313" key="6">
    <source>
        <dbReference type="Proteomes" id="UP000295058"/>
    </source>
</evidence>
<evidence type="ECO:0000259" key="2">
    <source>
        <dbReference type="Pfam" id="PF13556"/>
    </source>
</evidence>
<dbReference type="Gene3D" id="1.10.10.2840">
    <property type="entry name" value="PucR C-terminal helix-turn-helix domain"/>
    <property type="match status" value="1"/>
</dbReference>
<evidence type="ECO:0000259" key="1">
    <source>
        <dbReference type="Pfam" id="PF07905"/>
    </source>
</evidence>
<evidence type="ECO:0000313" key="3">
    <source>
        <dbReference type="EMBL" id="OYD22675.1"/>
    </source>
</evidence>
<dbReference type="Proteomes" id="UP000295058">
    <property type="component" value="Unassembled WGS sequence"/>
</dbReference>
<dbReference type="InterPro" id="IPR025736">
    <property type="entry name" value="PucR_C-HTH_dom"/>
</dbReference>
<dbReference type="Pfam" id="PF13556">
    <property type="entry name" value="HTH_30"/>
    <property type="match status" value="1"/>
</dbReference>
<dbReference type="InterPro" id="IPR042070">
    <property type="entry name" value="PucR_C-HTH_sf"/>
</dbReference>
<dbReference type="Pfam" id="PF07905">
    <property type="entry name" value="PucR"/>
    <property type="match status" value="1"/>
</dbReference>
<gene>
    <name evidence="3" type="ORF">B6S09_15675</name>
    <name evidence="4" type="ORF">LY04_02639</name>
</gene>
<reference evidence="3 5" key="1">
    <citation type="submission" date="2017-08" db="EMBL/GenBank/DDBJ databases">
        <title>Draft Genome Sequence of the Marine Bacterium Oceanimonas baumannii ATCC 700832.</title>
        <authorList>
            <person name="Mcclelland W.D."/>
            <person name="Brennan M.A."/>
            <person name="Trachtenberg A.M."/>
            <person name="Maclea K.S."/>
        </authorList>
    </citation>
    <scope>NUCLEOTIDE SEQUENCE [LARGE SCALE GENOMIC DNA]</scope>
    <source>
        <strain evidence="3 5">ATCC 700832</strain>
    </source>
</reference>
<dbReference type="InterPro" id="IPR012914">
    <property type="entry name" value="PucR_dom"/>
</dbReference>
<organism evidence="3 5">
    <name type="scientific">Oceanimonas baumannii</name>
    <dbReference type="NCBI Taxonomy" id="129578"/>
    <lineage>
        <taxon>Bacteria</taxon>
        <taxon>Pseudomonadati</taxon>
        <taxon>Pseudomonadota</taxon>
        <taxon>Gammaproteobacteria</taxon>
        <taxon>Aeromonadales</taxon>
        <taxon>Aeromonadaceae</taxon>
        <taxon>Oceanimonas</taxon>
    </lineage>
</organism>